<gene>
    <name evidence="2" type="ORF">AB1Y20_013750</name>
</gene>
<dbReference type="EMBL" id="JBGBPQ010000026">
    <property type="protein sequence ID" value="KAL1499246.1"/>
    <property type="molecule type" value="Genomic_DNA"/>
</dbReference>
<proteinExistence type="predicted"/>
<keyword evidence="3" id="KW-1185">Reference proteome</keyword>
<comment type="caution">
    <text evidence="2">The sequence shown here is derived from an EMBL/GenBank/DDBJ whole genome shotgun (WGS) entry which is preliminary data.</text>
</comment>
<organism evidence="2 3">
    <name type="scientific">Prymnesium parvum</name>
    <name type="common">Toxic golden alga</name>
    <dbReference type="NCBI Taxonomy" id="97485"/>
    <lineage>
        <taxon>Eukaryota</taxon>
        <taxon>Haptista</taxon>
        <taxon>Haptophyta</taxon>
        <taxon>Prymnesiophyceae</taxon>
        <taxon>Prymnesiales</taxon>
        <taxon>Prymnesiaceae</taxon>
        <taxon>Prymnesium</taxon>
    </lineage>
</organism>
<evidence type="ECO:0000256" key="1">
    <source>
        <dbReference type="SAM" id="SignalP"/>
    </source>
</evidence>
<evidence type="ECO:0000313" key="2">
    <source>
        <dbReference type="EMBL" id="KAL1499246.1"/>
    </source>
</evidence>
<protein>
    <submittedName>
        <fullName evidence="2">Uncharacterized protein</fullName>
    </submittedName>
</protein>
<dbReference type="Proteomes" id="UP001515480">
    <property type="component" value="Unassembled WGS sequence"/>
</dbReference>
<sequence>MDRDRTRHTHGLALPCALLRVLAAAQSQHFAQCFLAKINVPGDHAASQREECEAAARVPMPVELRLSLPGEEPRRTQKALGVTLDVVQERILAPLADSFGVNAKDVSPRIDDRVVLL</sequence>
<reference evidence="2 3" key="1">
    <citation type="journal article" date="2024" name="Science">
        <title>Giant polyketide synthase enzymes in the biosynthesis of giant marine polyether toxins.</title>
        <authorList>
            <person name="Fallon T.R."/>
            <person name="Shende V.V."/>
            <person name="Wierzbicki I.H."/>
            <person name="Pendleton A.L."/>
            <person name="Watervoot N.F."/>
            <person name="Auber R.P."/>
            <person name="Gonzalez D.J."/>
            <person name="Wisecaver J.H."/>
            <person name="Moore B.S."/>
        </authorList>
    </citation>
    <scope>NUCLEOTIDE SEQUENCE [LARGE SCALE GENOMIC DNA]</scope>
    <source>
        <strain evidence="2 3">12B1</strain>
    </source>
</reference>
<feature type="signal peptide" evidence="1">
    <location>
        <begin position="1"/>
        <end position="24"/>
    </location>
</feature>
<accession>A0AB34IJ81</accession>
<keyword evidence="1" id="KW-0732">Signal</keyword>
<feature type="chain" id="PRO_5044301234" evidence="1">
    <location>
        <begin position="25"/>
        <end position="117"/>
    </location>
</feature>
<name>A0AB34IJ81_PRYPA</name>
<dbReference type="AlphaFoldDB" id="A0AB34IJ81"/>
<evidence type="ECO:0000313" key="3">
    <source>
        <dbReference type="Proteomes" id="UP001515480"/>
    </source>
</evidence>